<dbReference type="Pfam" id="PF07715">
    <property type="entry name" value="Plug"/>
    <property type="match status" value="1"/>
</dbReference>
<evidence type="ECO:0000256" key="8">
    <source>
        <dbReference type="PROSITE-ProRule" id="PRU01360"/>
    </source>
</evidence>
<keyword evidence="2 8" id="KW-0813">Transport</keyword>
<evidence type="ECO:0000259" key="11">
    <source>
        <dbReference type="Pfam" id="PF00593"/>
    </source>
</evidence>
<evidence type="ECO:0000256" key="4">
    <source>
        <dbReference type="ARBA" id="ARBA00022692"/>
    </source>
</evidence>
<dbReference type="PROSITE" id="PS52016">
    <property type="entry name" value="TONB_DEPENDENT_REC_3"/>
    <property type="match status" value="1"/>
</dbReference>
<dbReference type="PANTHER" id="PTHR40980">
    <property type="entry name" value="PLUG DOMAIN-CONTAINING PROTEIN"/>
    <property type="match status" value="1"/>
</dbReference>
<keyword evidence="6 8" id="KW-0472">Membrane</keyword>
<evidence type="ECO:0000313" key="13">
    <source>
        <dbReference type="EMBL" id="KRG59023.1"/>
    </source>
</evidence>
<sequence>MRYRKSVLSAAIVTCLSFSAHAQDAGKETTDLDRVVVTGIRASLQQSLETKRNADAIVDVITAEDVGKFPATNVAEAITIIPGVTIDKAFGQGEKVSILGTDPALNRTMLNGQTVASADWFITDQPGRTFNYSLLAPQLVSKVEVYKSPEAWLDEGSVGGTVNISTRKPLDLEGTTVSGSVGYLYNDRIESGDPSVSAMFGWKNQANTFGVIISGQRSDESIRREGIESYGTVTGDHYINSRDGAPNSITSTSDDWSTGEAVTMPPSCVGSCATTLLANPNAVAPNSISAHYFEQKRERDTLSLALQFKPHEKLDIEFNLLDVKAGYDNISHAMFAFNGNTWNSLGNLTDLTVDGGVITKAKFRNALTVYDLINRQATVDTDSYDVKFKWTDERWFASAHAGYSKATGGTGRQVFGEFLNKANYSYDLTGKVPKLYFDGYQSDAIQDVARHFAPANPGSPFNDPNAYKLDRGEPCTQFSWGCGWHADPATKDNWKSGWGGNIVTKPTRDEEKYAQVDFGIQLESPIYQLRFGAKRREHETSQSMAGVTLASIKGYGDVSAEKFDPKQLPDNYLSGFGDVGDLNSRFMIDGWKLADYILSGDWLAPWQTMRAPSTFYDPSFVANTWNVTEDVTAAYLQADFSVDRLRGNFGVRLVRTESDSTSWQCIGKPSCVANEANNYVHSYQLATTSKKYNDVLPNVNVVYDLSDSVVLRGSAAKVISRPNYGDMSTYLWLGDQTRTGGGGNPDLNPYESTNLDFSAEWYFSENAILAGTLFHKKVDNYILVSTQKEIHFNQADQRDTEFDVSRPNNAGSATIKGFSAAYQQTFGAGLGLLANWTYAEAKADNGDFLPYNSKNQLNFSPFYESERLSARVTYSWRSKYYTNVDRGNYLVTDDYDSLDASVNFKITDNLTLGLDGMNLLDSEYRSYAEVPGVANTEKLVRGLYRTGRRYMATLRFQF</sequence>
<keyword evidence="5 9" id="KW-0798">TonB box</keyword>
<dbReference type="CDD" id="cd01347">
    <property type="entry name" value="ligand_gated_channel"/>
    <property type="match status" value="1"/>
</dbReference>
<keyword evidence="13" id="KW-0675">Receptor</keyword>
<evidence type="ECO:0000313" key="14">
    <source>
        <dbReference type="Proteomes" id="UP000050902"/>
    </source>
</evidence>
<comment type="caution">
    <text evidence="13">The sequence shown here is derived from an EMBL/GenBank/DDBJ whole genome shotgun (WGS) entry which is preliminary data.</text>
</comment>
<evidence type="ECO:0000256" key="7">
    <source>
        <dbReference type="ARBA" id="ARBA00023237"/>
    </source>
</evidence>
<dbReference type="EMBL" id="LDJG01000006">
    <property type="protein sequence ID" value="KRG59023.1"/>
    <property type="molecule type" value="Genomic_DNA"/>
</dbReference>
<comment type="subcellular location">
    <subcellularLocation>
        <location evidence="1 8">Cell outer membrane</location>
        <topology evidence="1 8">Multi-pass membrane protein</topology>
    </subcellularLocation>
</comment>
<evidence type="ECO:0000256" key="9">
    <source>
        <dbReference type="RuleBase" id="RU003357"/>
    </source>
</evidence>
<dbReference type="SUPFAM" id="SSF56935">
    <property type="entry name" value="Porins"/>
    <property type="match status" value="1"/>
</dbReference>
<keyword evidence="14" id="KW-1185">Reference proteome</keyword>
<gene>
    <name evidence="13" type="ORF">ABB22_05035</name>
</gene>
<keyword evidence="7 8" id="KW-0998">Cell outer membrane</keyword>
<feature type="domain" description="TonB-dependent receptor plug" evidence="12">
    <location>
        <begin position="51"/>
        <end position="161"/>
    </location>
</feature>
<evidence type="ECO:0000256" key="10">
    <source>
        <dbReference type="SAM" id="SignalP"/>
    </source>
</evidence>
<dbReference type="Gene3D" id="2.40.170.20">
    <property type="entry name" value="TonB-dependent receptor, beta-barrel domain"/>
    <property type="match status" value="1"/>
</dbReference>
<keyword evidence="3 8" id="KW-1134">Transmembrane beta strand</keyword>
<dbReference type="InterPro" id="IPR037066">
    <property type="entry name" value="Plug_dom_sf"/>
</dbReference>
<proteinExistence type="inferred from homology"/>
<evidence type="ECO:0000259" key="12">
    <source>
        <dbReference type="Pfam" id="PF07715"/>
    </source>
</evidence>
<dbReference type="Pfam" id="PF00593">
    <property type="entry name" value="TonB_dep_Rec_b-barrel"/>
    <property type="match status" value="1"/>
</dbReference>
<dbReference type="NCBIfam" id="TIGR01782">
    <property type="entry name" value="TonB-Xanth-Caul"/>
    <property type="match status" value="1"/>
</dbReference>
<dbReference type="RefSeq" id="WP_055772261.1">
    <property type="nucleotide sequence ID" value="NZ_LDJG01000006.1"/>
</dbReference>
<dbReference type="PANTHER" id="PTHR40980:SF3">
    <property type="entry name" value="TONB-DEPENDENT RECEPTOR-LIKE BETA-BARREL DOMAIN-CONTAINING PROTEIN"/>
    <property type="match status" value="1"/>
</dbReference>
<comment type="similarity">
    <text evidence="8 9">Belongs to the TonB-dependent receptor family.</text>
</comment>
<evidence type="ECO:0000256" key="5">
    <source>
        <dbReference type="ARBA" id="ARBA00023077"/>
    </source>
</evidence>
<feature type="signal peptide" evidence="10">
    <location>
        <begin position="1"/>
        <end position="22"/>
    </location>
</feature>
<dbReference type="Proteomes" id="UP000050902">
    <property type="component" value="Unassembled WGS sequence"/>
</dbReference>
<dbReference type="InterPro" id="IPR000531">
    <property type="entry name" value="Beta-barrel_TonB"/>
</dbReference>
<protein>
    <submittedName>
        <fullName evidence="13">TonB-dependent receptor</fullName>
    </submittedName>
</protein>
<name>A0ABR5NLV2_9GAMM</name>
<feature type="chain" id="PRO_5046461228" evidence="10">
    <location>
        <begin position="23"/>
        <end position="958"/>
    </location>
</feature>
<organism evidence="13 14">
    <name type="scientific">Stenotrophomonas nitritireducens</name>
    <dbReference type="NCBI Taxonomy" id="83617"/>
    <lineage>
        <taxon>Bacteria</taxon>
        <taxon>Pseudomonadati</taxon>
        <taxon>Pseudomonadota</taxon>
        <taxon>Gammaproteobacteria</taxon>
        <taxon>Lysobacterales</taxon>
        <taxon>Lysobacteraceae</taxon>
        <taxon>Stenotrophomonas</taxon>
    </lineage>
</organism>
<evidence type="ECO:0000256" key="1">
    <source>
        <dbReference type="ARBA" id="ARBA00004571"/>
    </source>
</evidence>
<dbReference type="InterPro" id="IPR010104">
    <property type="entry name" value="TonB_rcpt_bac"/>
</dbReference>
<evidence type="ECO:0000256" key="6">
    <source>
        <dbReference type="ARBA" id="ARBA00023136"/>
    </source>
</evidence>
<dbReference type="InterPro" id="IPR012910">
    <property type="entry name" value="Plug_dom"/>
</dbReference>
<keyword evidence="10" id="KW-0732">Signal</keyword>
<accession>A0ABR5NLV2</accession>
<dbReference type="InterPro" id="IPR036942">
    <property type="entry name" value="Beta-barrel_TonB_sf"/>
</dbReference>
<evidence type="ECO:0000256" key="3">
    <source>
        <dbReference type="ARBA" id="ARBA00022452"/>
    </source>
</evidence>
<evidence type="ECO:0000256" key="2">
    <source>
        <dbReference type="ARBA" id="ARBA00022448"/>
    </source>
</evidence>
<reference evidence="13 14" key="1">
    <citation type="submission" date="2015-05" db="EMBL/GenBank/DDBJ databases">
        <title>Genome sequencing and analysis of members of genus Stenotrophomonas.</title>
        <authorList>
            <person name="Patil P.P."/>
            <person name="Midha S."/>
            <person name="Patil P.B."/>
        </authorList>
    </citation>
    <scope>NUCLEOTIDE SEQUENCE [LARGE SCALE GENOMIC DNA]</scope>
    <source>
        <strain evidence="13 14">DSM 12575</strain>
    </source>
</reference>
<feature type="domain" description="TonB-dependent receptor-like beta-barrel" evidence="11">
    <location>
        <begin position="497"/>
        <end position="919"/>
    </location>
</feature>
<keyword evidence="4 8" id="KW-0812">Transmembrane</keyword>
<dbReference type="Gene3D" id="2.170.130.10">
    <property type="entry name" value="TonB-dependent receptor, plug domain"/>
    <property type="match status" value="1"/>
</dbReference>
<dbReference type="InterPro" id="IPR039426">
    <property type="entry name" value="TonB-dep_rcpt-like"/>
</dbReference>